<feature type="transmembrane region" description="Helical" evidence="1">
    <location>
        <begin position="259"/>
        <end position="276"/>
    </location>
</feature>
<accession>A0A0U5D2C5</accession>
<geneLocation type="plasmid" evidence="3">
    <name>pSTJ001</name>
</geneLocation>
<dbReference type="AlphaFoldDB" id="A0A0U5D2C5"/>
<keyword evidence="3" id="KW-1185">Reference proteome</keyword>
<dbReference type="EMBL" id="LN831303">
    <property type="protein sequence ID" value="CQH64049.1"/>
    <property type="molecule type" value="Genomic_DNA"/>
</dbReference>
<evidence type="ECO:0000313" key="2">
    <source>
        <dbReference type="EMBL" id="CQH64049.1"/>
    </source>
</evidence>
<protein>
    <submittedName>
        <fullName evidence="2">Uncharacterized protein</fullName>
    </submittedName>
</protein>
<name>A0A0U5D2C5_9EURY</name>
<evidence type="ECO:0000256" key="1">
    <source>
        <dbReference type="SAM" id="Phobius"/>
    </source>
</evidence>
<reference evidence="3" key="1">
    <citation type="journal article" date="2016" name="Environ. Microbiol.">
        <title>The complete genome of a viable archaeum isolated from 123-million-year-old rock salt.</title>
        <authorList>
            <person name="Jaakkola S.T."/>
            <person name="Pfeiffer F."/>
            <person name="Ravantti J.J."/>
            <person name="Guo Q."/>
            <person name="Liu Y."/>
            <person name="Chen X."/>
            <person name="Ma H."/>
            <person name="Yang C."/>
            <person name="Oksanen H.M."/>
            <person name="Bamford D.H."/>
        </authorList>
    </citation>
    <scope>NUCLEOTIDE SEQUENCE</scope>
    <source>
        <strain evidence="3">JI20-1</strain>
        <plasmid evidence="3">Plasmid pSTJ001</plasmid>
    </source>
</reference>
<dbReference type="OrthoDB" id="387576at2157"/>
<feature type="transmembrane region" description="Helical" evidence="1">
    <location>
        <begin position="296"/>
        <end position="315"/>
    </location>
</feature>
<feature type="transmembrane region" description="Helical" evidence="1">
    <location>
        <begin position="179"/>
        <end position="207"/>
    </location>
</feature>
<gene>
    <name evidence="2" type="ORF">HHUB_4264</name>
</gene>
<feature type="transmembrane region" description="Helical" evidence="1">
    <location>
        <begin position="12"/>
        <end position="33"/>
    </location>
</feature>
<dbReference type="KEGG" id="hhb:Hhub_4264"/>
<keyword evidence="1" id="KW-0812">Transmembrane</keyword>
<proteinExistence type="predicted"/>
<keyword evidence="1" id="KW-1133">Transmembrane helix</keyword>
<feature type="transmembrane region" description="Helical" evidence="1">
    <location>
        <begin position="114"/>
        <end position="136"/>
    </location>
</feature>
<evidence type="ECO:0000313" key="3">
    <source>
        <dbReference type="Proteomes" id="UP000066737"/>
    </source>
</evidence>
<feature type="transmembrane region" description="Helical" evidence="1">
    <location>
        <begin position="235"/>
        <end position="252"/>
    </location>
</feature>
<sequence>MKHPDFNASRHDISAAVIAGALAALLSILLTVSRTAATNRTLGPLPDLLPGLLINWVGTILVFAPLLLAVRIFVRQPTRWSVAAGAALVYVVDLLVTLGTAMLGGAILSSPLSILVAPLESVVTVLAIATAVWLAYHDGYDWLVTNLENVVVAESSSDPQPVLVADTHIAPRLTVRRGVVAASVAALVAVIGLVTASWITALLTALVRRVTADPTAMTVSTWALNAGIPLGNTPVRWLFEASFLLAVLFVTGPRLGRRAIAKAIIVVFAVQSALELAPMVRPPFEPVYLLATPGPIFTPLGDVVLLCGIATALWIHPLPS</sequence>
<feature type="transmembrane region" description="Helical" evidence="1">
    <location>
        <begin position="86"/>
        <end position="108"/>
    </location>
</feature>
<feature type="transmembrane region" description="Helical" evidence="1">
    <location>
        <begin position="53"/>
        <end position="74"/>
    </location>
</feature>
<dbReference type="GeneID" id="26660573"/>
<organism evidence="2 3">
    <name type="scientific">Halobacterium hubeiense</name>
    <dbReference type="NCBI Taxonomy" id="1407499"/>
    <lineage>
        <taxon>Archaea</taxon>
        <taxon>Methanobacteriati</taxon>
        <taxon>Methanobacteriota</taxon>
        <taxon>Stenosarchaea group</taxon>
        <taxon>Halobacteria</taxon>
        <taxon>Halobacteriales</taxon>
        <taxon>Halobacteriaceae</taxon>
        <taxon>Halobacterium</taxon>
    </lineage>
</organism>
<keyword evidence="1" id="KW-0472">Membrane</keyword>
<dbReference type="Proteomes" id="UP000066737">
    <property type="component" value="Plasmid pSTJ001"/>
</dbReference>
<dbReference type="RefSeq" id="WP_059058698.1">
    <property type="nucleotide sequence ID" value="NZ_LN831303.1"/>
</dbReference>